<evidence type="ECO:0000313" key="1">
    <source>
        <dbReference type="EMBL" id="ADN14866.1"/>
    </source>
</evidence>
<dbReference type="KEGG" id="cyj:Cyan7822_2908"/>
<dbReference type="Pfam" id="PF01724">
    <property type="entry name" value="DUF29"/>
    <property type="match status" value="1"/>
</dbReference>
<dbReference type="PANTHER" id="PTHR34235">
    <property type="entry name" value="SLR1203 PROTEIN-RELATED"/>
    <property type="match status" value="1"/>
</dbReference>
<reference evidence="1" key="1">
    <citation type="submission" date="2010-09" db="EMBL/GenBank/DDBJ databases">
        <title>Complete sequence of Chromosome of Cyanothece sp. PCC 7822.</title>
        <authorList>
            <consortium name="US DOE Joint Genome Institute"/>
            <person name="Lucas S."/>
            <person name="Copeland A."/>
            <person name="Lapidus A."/>
            <person name="Cheng J.-F."/>
            <person name="Bruce D."/>
            <person name="Goodwin L."/>
            <person name="Pitluck S."/>
            <person name="Saunders E."/>
            <person name="Brettin T."/>
            <person name="Detter J.C."/>
            <person name="Han C."/>
            <person name="Land M."/>
            <person name="Hauser L."/>
            <person name="Chang Y.-J."/>
            <person name="Jeffries C."/>
            <person name="Kyrpides N."/>
            <person name="Ivanova N."/>
            <person name="Mikhailova N."/>
            <person name="Pakrasi H."/>
            <person name="Sherman L."/>
            <person name="Woyke T."/>
        </authorList>
    </citation>
    <scope>NUCLEOTIDE SEQUENCE</scope>
    <source>
        <strain evidence="1">PCC 7822</strain>
    </source>
</reference>
<dbReference type="AlphaFoldDB" id="E0U7Q4"/>
<dbReference type="Gene3D" id="1.20.1220.20">
    <property type="entry name" value="Uncharcterised protein PF01724"/>
    <property type="match status" value="1"/>
</dbReference>
<dbReference type="STRING" id="497965.Cyan7822_2908"/>
<accession>E0U7Q4</accession>
<dbReference type="RefSeq" id="WP_013322969.1">
    <property type="nucleotide sequence ID" value="NC_014501.1"/>
</dbReference>
<dbReference type="eggNOG" id="COG2442">
    <property type="taxonomic scope" value="Bacteria"/>
</dbReference>
<name>E0U7Q4_GLOV7</name>
<dbReference type="OrthoDB" id="5769308at2"/>
<dbReference type="InterPro" id="IPR002636">
    <property type="entry name" value="DUF29"/>
</dbReference>
<dbReference type="HOGENOM" id="CLU_116670_1_0_3"/>
<proteinExistence type="predicted"/>
<organism evidence="1 2">
    <name type="scientific">Gloeothece verrucosa (strain PCC 7822)</name>
    <name type="common">Cyanothece sp. (strain PCC 7822)</name>
    <dbReference type="NCBI Taxonomy" id="497965"/>
    <lineage>
        <taxon>Bacteria</taxon>
        <taxon>Bacillati</taxon>
        <taxon>Cyanobacteriota</taxon>
        <taxon>Cyanophyceae</taxon>
        <taxon>Oscillatoriophycideae</taxon>
        <taxon>Chroococcales</taxon>
        <taxon>Aphanothecaceae</taxon>
        <taxon>Gloeothece</taxon>
        <taxon>Gloeothece verrucosa</taxon>
    </lineage>
</organism>
<dbReference type="EMBL" id="CP002198">
    <property type="protein sequence ID" value="ADN14866.1"/>
    <property type="molecule type" value="Genomic_DNA"/>
</dbReference>
<evidence type="ECO:0008006" key="3">
    <source>
        <dbReference type="Google" id="ProtNLM"/>
    </source>
</evidence>
<gene>
    <name evidence="1" type="ordered locus">Cyan7822_2908</name>
</gene>
<keyword evidence="2" id="KW-1185">Reference proteome</keyword>
<evidence type="ECO:0000313" key="2">
    <source>
        <dbReference type="Proteomes" id="UP000008206"/>
    </source>
</evidence>
<protein>
    <recommendedName>
        <fullName evidence="3">DUF29 domain-containing protein</fullName>
    </recommendedName>
</protein>
<sequence length="157" mass="18551">MLDISKVPKSLYDADFNRWVEETVKQLQAKNYEAIDWDNLIEEVADLSGRDKDKLMSLLTRLFEHLLKVAYWESEREYNLNHWNGEIQNFRIQILRLLKKSPSLKPYLIEVFDECYQDAREIMIKKTGLNSGLLPTEVIATVEEVLDKDWFPIVSNE</sequence>
<dbReference type="Proteomes" id="UP000008206">
    <property type="component" value="Chromosome"/>
</dbReference>
<dbReference type="PANTHER" id="PTHR34235:SF3">
    <property type="entry name" value="SLR1203 PROTEIN"/>
    <property type="match status" value="1"/>
</dbReference>